<proteinExistence type="predicted"/>
<accession>A0A4D6L6E7</accession>
<gene>
    <name evidence="1" type="ORF">DEO72_LG2g4462</name>
</gene>
<dbReference type="EMBL" id="CP039346">
    <property type="protein sequence ID" value="QCD84112.1"/>
    <property type="molecule type" value="Genomic_DNA"/>
</dbReference>
<sequence length="144" mass="15928">MHWLGIYVGQKLSYTLLGADDVAGLRAPLKDEEPSIMRDELVEDSSRSGGEIEGDFRTLKWKLESDLRAIDNKRLGFDVRVDFCEVGDIGEQVVVECEDGVANEDVCVGDGEEELADMENGVGNEEVCVEDVDLDLQGFRGEEL</sequence>
<keyword evidence="2" id="KW-1185">Reference proteome</keyword>
<name>A0A4D6L6E7_VIGUN</name>
<dbReference type="AlphaFoldDB" id="A0A4D6L6E7"/>
<dbReference type="Proteomes" id="UP000501690">
    <property type="component" value="Linkage Group LG2"/>
</dbReference>
<organism evidence="1 2">
    <name type="scientific">Vigna unguiculata</name>
    <name type="common">Cowpea</name>
    <dbReference type="NCBI Taxonomy" id="3917"/>
    <lineage>
        <taxon>Eukaryota</taxon>
        <taxon>Viridiplantae</taxon>
        <taxon>Streptophyta</taxon>
        <taxon>Embryophyta</taxon>
        <taxon>Tracheophyta</taxon>
        <taxon>Spermatophyta</taxon>
        <taxon>Magnoliopsida</taxon>
        <taxon>eudicotyledons</taxon>
        <taxon>Gunneridae</taxon>
        <taxon>Pentapetalae</taxon>
        <taxon>rosids</taxon>
        <taxon>fabids</taxon>
        <taxon>Fabales</taxon>
        <taxon>Fabaceae</taxon>
        <taxon>Papilionoideae</taxon>
        <taxon>50 kb inversion clade</taxon>
        <taxon>NPAAA clade</taxon>
        <taxon>indigoferoid/millettioid clade</taxon>
        <taxon>Phaseoleae</taxon>
        <taxon>Vigna</taxon>
    </lineage>
</organism>
<evidence type="ECO:0000313" key="1">
    <source>
        <dbReference type="EMBL" id="QCD84112.1"/>
    </source>
</evidence>
<evidence type="ECO:0000313" key="2">
    <source>
        <dbReference type="Proteomes" id="UP000501690"/>
    </source>
</evidence>
<reference evidence="1 2" key="1">
    <citation type="submission" date="2019-04" db="EMBL/GenBank/DDBJ databases">
        <title>An improved genome assembly and genetic linkage map for asparagus bean, Vigna unguiculata ssp. sesquipedialis.</title>
        <authorList>
            <person name="Xia Q."/>
            <person name="Zhang R."/>
            <person name="Dong Y."/>
        </authorList>
    </citation>
    <scope>NUCLEOTIDE SEQUENCE [LARGE SCALE GENOMIC DNA]</scope>
    <source>
        <tissue evidence="1">Leaf</tissue>
    </source>
</reference>
<protein>
    <submittedName>
        <fullName evidence="1">Uncharacterized protein</fullName>
    </submittedName>
</protein>